<evidence type="ECO:0000313" key="2">
    <source>
        <dbReference type="EMBL" id="CAJ0923336.1"/>
    </source>
</evidence>
<evidence type="ECO:0000313" key="3">
    <source>
        <dbReference type="Proteomes" id="UP001176940"/>
    </source>
</evidence>
<proteinExistence type="predicted"/>
<evidence type="ECO:0000256" key="1">
    <source>
        <dbReference type="SAM" id="MobiDB-lite"/>
    </source>
</evidence>
<feature type="compositionally biased region" description="Polar residues" evidence="1">
    <location>
        <begin position="1"/>
        <end position="12"/>
    </location>
</feature>
<feature type="compositionally biased region" description="Polar residues" evidence="1">
    <location>
        <begin position="162"/>
        <end position="186"/>
    </location>
</feature>
<dbReference type="Proteomes" id="UP001176940">
    <property type="component" value="Unassembled WGS sequence"/>
</dbReference>
<feature type="region of interest" description="Disordered" evidence="1">
    <location>
        <begin position="1"/>
        <end position="129"/>
    </location>
</feature>
<accession>A0ABN9KTG5</accession>
<name>A0ABN9KTG5_9NEOB</name>
<gene>
    <name evidence="2" type="ORF">RIMI_LOCUS1975687</name>
</gene>
<dbReference type="EMBL" id="CAUEEQ010002669">
    <property type="protein sequence ID" value="CAJ0923336.1"/>
    <property type="molecule type" value="Genomic_DNA"/>
</dbReference>
<feature type="compositionally biased region" description="Basic and acidic residues" evidence="1">
    <location>
        <begin position="73"/>
        <end position="84"/>
    </location>
</feature>
<comment type="caution">
    <text evidence="2">The sequence shown here is derived from an EMBL/GenBank/DDBJ whole genome shotgun (WGS) entry which is preliminary data.</text>
</comment>
<keyword evidence="3" id="KW-1185">Reference proteome</keyword>
<organism evidence="2 3">
    <name type="scientific">Ranitomeya imitator</name>
    <name type="common">mimic poison frog</name>
    <dbReference type="NCBI Taxonomy" id="111125"/>
    <lineage>
        <taxon>Eukaryota</taxon>
        <taxon>Metazoa</taxon>
        <taxon>Chordata</taxon>
        <taxon>Craniata</taxon>
        <taxon>Vertebrata</taxon>
        <taxon>Euteleostomi</taxon>
        <taxon>Amphibia</taxon>
        <taxon>Batrachia</taxon>
        <taxon>Anura</taxon>
        <taxon>Neobatrachia</taxon>
        <taxon>Hyloidea</taxon>
        <taxon>Dendrobatidae</taxon>
        <taxon>Dendrobatinae</taxon>
        <taxon>Ranitomeya</taxon>
    </lineage>
</organism>
<sequence length="201" mass="22288">MKERSNLSVHSLSESEDNPFRDQPITSSPLHHAASEDNLSTSTGEMVATLGRRGNQQRDSPGFWNQAQKKGAQKLEKREESLEVKRRKKRSRSFEVNGQGLGGPKNHPSRNRALESNSDHKIQSSIPQNVNSRRKIVLPIAHVKLPQNQAGNLAKVGDHQGAGSQPGNAKKQISTNQRPRFNYNTGNAGGINGKEIRVRKY</sequence>
<protein>
    <submittedName>
        <fullName evidence="2">Uncharacterized protein</fullName>
    </submittedName>
</protein>
<feature type="compositionally biased region" description="Polar residues" evidence="1">
    <location>
        <begin position="57"/>
        <end position="68"/>
    </location>
</feature>
<feature type="region of interest" description="Disordered" evidence="1">
    <location>
        <begin position="156"/>
        <end position="201"/>
    </location>
</feature>
<reference evidence="2" key="1">
    <citation type="submission" date="2023-07" db="EMBL/GenBank/DDBJ databases">
        <authorList>
            <person name="Stuckert A."/>
        </authorList>
    </citation>
    <scope>NUCLEOTIDE SEQUENCE</scope>
</reference>